<evidence type="ECO:0000256" key="4">
    <source>
        <dbReference type="ARBA" id="ARBA00022989"/>
    </source>
</evidence>
<feature type="compositionally biased region" description="Low complexity" evidence="6">
    <location>
        <begin position="765"/>
        <end position="783"/>
    </location>
</feature>
<dbReference type="PATRIC" id="fig|1439726.3.peg.1611"/>
<organism evidence="10 11">
    <name type="scientific">Methylobrevis pamukkalensis</name>
    <dbReference type="NCBI Taxonomy" id="1439726"/>
    <lineage>
        <taxon>Bacteria</taxon>
        <taxon>Pseudomonadati</taxon>
        <taxon>Pseudomonadota</taxon>
        <taxon>Alphaproteobacteria</taxon>
        <taxon>Hyphomicrobiales</taxon>
        <taxon>Pleomorphomonadaceae</taxon>
        <taxon>Methylobrevis</taxon>
    </lineage>
</organism>
<feature type="transmembrane region" description="Helical" evidence="7">
    <location>
        <begin position="537"/>
        <end position="555"/>
    </location>
</feature>
<evidence type="ECO:0000256" key="6">
    <source>
        <dbReference type="SAM" id="MobiDB-lite"/>
    </source>
</evidence>
<evidence type="ECO:0000256" key="2">
    <source>
        <dbReference type="ARBA" id="ARBA00022475"/>
    </source>
</evidence>
<comment type="caution">
    <text evidence="10">The sequence shown here is derived from an EMBL/GenBank/DDBJ whole genome shotgun (WGS) entry which is preliminary data.</text>
</comment>
<evidence type="ECO:0000256" key="5">
    <source>
        <dbReference type="ARBA" id="ARBA00023136"/>
    </source>
</evidence>
<proteinExistence type="predicted"/>
<dbReference type="AlphaFoldDB" id="A0A1E3H4A7"/>
<feature type="transmembrane region" description="Helical" evidence="7">
    <location>
        <begin position="400"/>
        <end position="419"/>
    </location>
</feature>
<keyword evidence="4 7" id="KW-1133">Transmembrane helix</keyword>
<dbReference type="InterPro" id="IPR004477">
    <property type="entry name" value="ComEC_N"/>
</dbReference>
<feature type="transmembrane region" description="Helical" evidence="7">
    <location>
        <begin position="357"/>
        <end position="388"/>
    </location>
</feature>
<dbReference type="Proteomes" id="UP000094622">
    <property type="component" value="Unassembled WGS sequence"/>
</dbReference>
<feature type="transmembrane region" description="Helical" evidence="7">
    <location>
        <begin position="439"/>
        <end position="465"/>
    </location>
</feature>
<feature type="transmembrane region" description="Helical" evidence="7">
    <location>
        <begin position="471"/>
        <end position="494"/>
    </location>
</feature>
<dbReference type="PANTHER" id="PTHR30619">
    <property type="entry name" value="DNA INTERNALIZATION/COMPETENCE PROTEIN COMEC/REC2"/>
    <property type="match status" value="1"/>
</dbReference>
<evidence type="ECO:0000259" key="8">
    <source>
        <dbReference type="Pfam" id="PF03772"/>
    </source>
</evidence>
<feature type="transmembrane region" description="Helical" evidence="7">
    <location>
        <begin position="96"/>
        <end position="113"/>
    </location>
</feature>
<dbReference type="InterPro" id="IPR025405">
    <property type="entry name" value="DUF4131"/>
</dbReference>
<evidence type="ECO:0000313" key="10">
    <source>
        <dbReference type="EMBL" id="ODN71159.1"/>
    </source>
</evidence>
<sequence length="783" mass="81190">MTDRGLAGRPLSVRGAGPVGVLQWLGRAVPRGLAGLRRGLAEDITAGRGFLWLPVALGGGIALYFLLPFEPPPATFVAAGLVTVAASLVARWRHAFAALLLAMACGGVCLAAAHTRIGAHPMILTERTATVTAFVERAEARRGGLTRLVLRPIAISRTRPEDLPARLTVSVRASETSLAPGAAVELLARLAPPSAPVVPGGYDFARKAYFDGIGGTGFALGPVRALAVTPPLPADMTPVVALEAFRQRVGEGIRAQLPGDAGAIAAALMVGDRGAISLAADEAMRISGLSHVLSISGLHMSLVTAVLYGLVRALLAAIPPLALRLPVKSIAAVVGLAGALGYLAVSGMSVATQRSAIMTALVLVAVILGRSAINLRLVAVAALLVLLIAPEAALDPGAQMSFAAVAALISAYEWFAARLRSQQQKSPQGGFVSEGPRRLWRFVGGLMLTSLIAGLATAPIAAWHFDRVSPLGLVANLLAVPLVTFVIMPAAVLAGLAMPTGLEGPALVAMGWGIDGMLAIARMVSDWTPSGGIVPHPPLEAVLLMIAGGTWLALWNGGHRRLGLLPLALGVLLMPFGPRPDLLISGSGTGVLIIAGDGVPRLVGRASSFEASTWLRHVGSPLAPDDRRLRQGVACDRDACILRMGEAARPQTAAQGTEPGTADATASRTLYIAVIRHPAAFREECRRADLVVTGLDAPRWCQDHAAVIDRSTLRETGASTWRTAAVAGEQVRLDLVATALSGEGRPWTPAGAVERSARRSERPSRPASRPQPASESPPVAAPQ</sequence>
<comment type="subcellular location">
    <subcellularLocation>
        <location evidence="1">Cell membrane</location>
        <topology evidence="1">Multi-pass membrane protein</topology>
    </subcellularLocation>
</comment>
<keyword evidence="3 7" id="KW-0812">Transmembrane</keyword>
<feature type="transmembrane region" description="Helical" evidence="7">
    <location>
        <begin position="506"/>
        <end position="525"/>
    </location>
</feature>
<feature type="region of interest" description="Disordered" evidence="6">
    <location>
        <begin position="742"/>
        <end position="783"/>
    </location>
</feature>
<dbReference type="RefSeq" id="WP_069306417.1">
    <property type="nucleotide sequence ID" value="NZ_MCRJ01000028.1"/>
</dbReference>
<evidence type="ECO:0000256" key="1">
    <source>
        <dbReference type="ARBA" id="ARBA00004651"/>
    </source>
</evidence>
<dbReference type="Pfam" id="PF13567">
    <property type="entry name" value="DUF4131"/>
    <property type="match status" value="1"/>
</dbReference>
<feature type="transmembrane region" description="Helical" evidence="7">
    <location>
        <begin position="292"/>
        <end position="315"/>
    </location>
</feature>
<dbReference type="PANTHER" id="PTHR30619:SF1">
    <property type="entry name" value="RECOMBINATION PROTEIN 2"/>
    <property type="match status" value="1"/>
</dbReference>
<dbReference type="EMBL" id="MCRJ01000028">
    <property type="protein sequence ID" value="ODN71159.1"/>
    <property type="molecule type" value="Genomic_DNA"/>
</dbReference>
<dbReference type="InterPro" id="IPR052159">
    <property type="entry name" value="Competence_DNA_uptake"/>
</dbReference>
<keyword evidence="2" id="KW-1003">Cell membrane</keyword>
<accession>A0A1E3H4A7</accession>
<evidence type="ECO:0000256" key="3">
    <source>
        <dbReference type="ARBA" id="ARBA00022692"/>
    </source>
</evidence>
<feature type="domain" description="DUF4131" evidence="9">
    <location>
        <begin position="70"/>
        <end position="222"/>
    </location>
</feature>
<gene>
    <name evidence="10" type="ORF">A6302_01531</name>
</gene>
<keyword evidence="11" id="KW-1185">Reference proteome</keyword>
<feature type="transmembrane region" description="Helical" evidence="7">
    <location>
        <begin position="562"/>
        <end position="578"/>
    </location>
</feature>
<protein>
    <submittedName>
        <fullName evidence="10">ComEC family competence protein</fullName>
    </submittedName>
</protein>
<feature type="domain" description="ComEC/Rec2-related protein" evidence="8">
    <location>
        <begin position="268"/>
        <end position="555"/>
    </location>
</feature>
<name>A0A1E3H4A7_9HYPH</name>
<dbReference type="NCBIfam" id="TIGR00360">
    <property type="entry name" value="ComEC_N-term"/>
    <property type="match status" value="1"/>
</dbReference>
<feature type="compositionally biased region" description="Basic and acidic residues" evidence="6">
    <location>
        <begin position="755"/>
        <end position="764"/>
    </location>
</feature>
<dbReference type="Pfam" id="PF03772">
    <property type="entry name" value="Competence"/>
    <property type="match status" value="1"/>
</dbReference>
<feature type="transmembrane region" description="Helical" evidence="7">
    <location>
        <begin position="49"/>
        <end position="67"/>
    </location>
</feature>
<dbReference type="GO" id="GO:0005886">
    <property type="term" value="C:plasma membrane"/>
    <property type="evidence" value="ECO:0007669"/>
    <property type="project" value="UniProtKB-SubCell"/>
</dbReference>
<feature type="transmembrane region" description="Helical" evidence="7">
    <location>
        <begin position="327"/>
        <end position="345"/>
    </location>
</feature>
<evidence type="ECO:0000259" key="9">
    <source>
        <dbReference type="Pfam" id="PF13567"/>
    </source>
</evidence>
<evidence type="ECO:0000256" key="7">
    <source>
        <dbReference type="SAM" id="Phobius"/>
    </source>
</evidence>
<reference evidence="10 11" key="1">
    <citation type="submission" date="2016-07" db="EMBL/GenBank/DDBJ databases">
        <title>Draft Genome Sequence of Methylobrevis pamukkalensis PK2.</title>
        <authorList>
            <person name="Vasilenko O.V."/>
            <person name="Doronina N.V."/>
            <person name="Shmareva M.N."/>
            <person name="Tarlachkov S.V."/>
            <person name="Mustakhimov I."/>
            <person name="Trotsenko Y.A."/>
        </authorList>
    </citation>
    <scope>NUCLEOTIDE SEQUENCE [LARGE SCALE GENOMIC DNA]</scope>
    <source>
        <strain evidence="10 11">PK2</strain>
    </source>
</reference>
<dbReference type="OrthoDB" id="9790149at2"/>
<keyword evidence="5 7" id="KW-0472">Membrane</keyword>
<evidence type="ECO:0000313" key="11">
    <source>
        <dbReference type="Proteomes" id="UP000094622"/>
    </source>
</evidence>